<dbReference type="Proteomes" id="UP000467105">
    <property type="component" value="Chromosome"/>
</dbReference>
<dbReference type="InterPro" id="IPR051331">
    <property type="entry name" value="Chorismate_mutase-related"/>
</dbReference>
<name>A0A7I7YSB8_9MYCO</name>
<comment type="catalytic activity">
    <reaction evidence="5">
        <text>chorismate = prephenate</text>
        <dbReference type="Rhea" id="RHEA:13897"/>
        <dbReference type="ChEBI" id="CHEBI:29748"/>
        <dbReference type="ChEBI" id="CHEBI:29934"/>
        <dbReference type="EC" id="5.4.99.5"/>
    </reaction>
</comment>
<evidence type="ECO:0000313" key="8">
    <source>
        <dbReference type="EMBL" id="BBZ44044.1"/>
    </source>
</evidence>
<dbReference type="EMBL" id="AP022614">
    <property type="protein sequence ID" value="BBZ44044.1"/>
    <property type="molecule type" value="Genomic_DNA"/>
</dbReference>
<keyword evidence="3 6" id="KW-0732">Signal</keyword>
<dbReference type="PIRSF" id="PIRSF026640">
    <property type="entry name" value="Peripl_chor_mut"/>
    <property type="match status" value="1"/>
</dbReference>
<evidence type="ECO:0000256" key="2">
    <source>
        <dbReference type="ARBA" id="ARBA00012404"/>
    </source>
</evidence>
<evidence type="ECO:0000313" key="9">
    <source>
        <dbReference type="Proteomes" id="UP000467105"/>
    </source>
</evidence>
<dbReference type="PROSITE" id="PS51168">
    <property type="entry name" value="CHORISMATE_MUT_2"/>
    <property type="match status" value="1"/>
</dbReference>
<reference evidence="8 9" key="1">
    <citation type="journal article" date="2019" name="Emerg. Microbes Infect.">
        <title>Comprehensive subspecies identification of 175 nontuberculous mycobacteria species based on 7547 genomic profiles.</title>
        <authorList>
            <person name="Matsumoto Y."/>
            <person name="Kinjo T."/>
            <person name="Motooka D."/>
            <person name="Nabeya D."/>
            <person name="Jung N."/>
            <person name="Uechi K."/>
            <person name="Horii T."/>
            <person name="Iida T."/>
            <person name="Fujita J."/>
            <person name="Nakamura S."/>
        </authorList>
    </citation>
    <scope>NUCLEOTIDE SEQUENCE [LARGE SCALE GENOMIC DNA]</scope>
    <source>
        <strain evidence="8 9">JCM 14742</strain>
    </source>
</reference>
<sequence length="183" mass="19350">MVSWCGLLGALVVATAAPAPGDAGNPLTALVDAAAQRLQVAEAVAAFKWTTHAAIEDPARVDQELSALGADAAERHADPAYVTRVFSDQIDATEAIEYRRFADWKLDPATAPVMSAADLSASRSDIDGLNQTMLAQIVTGWDALHSPGCPSLLAAATRAVTRARQLDDLYQRALSLATRSYCQ</sequence>
<dbReference type="GO" id="GO:0046417">
    <property type="term" value="P:chorismate metabolic process"/>
    <property type="evidence" value="ECO:0007669"/>
    <property type="project" value="InterPro"/>
</dbReference>
<keyword evidence="9" id="KW-1185">Reference proteome</keyword>
<dbReference type="SMART" id="SM00830">
    <property type="entry name" value="CM_2"/>
    <property type="match status" value="1"/>
</dbReference>
<keyword evidence="4 5" id="KW-0413">Isomerase</keyword>
<dbReference type="GO" id="GO:0004106">
    <property type="term" value="F:chorismate mutase activity"/>
    <property type="evidence" value="ECO:0007669"/>
    <property type="project" value="UniProtKB-EC"/>
</dbReference>
<comment type="pathway">
    <text evidence="1 5">Metabolic intermediate biosynthesis; prephenate biosynthesis; prephenate from chorismate: step 1/1.</text>
</comment>
<evidence type="ECO:0000256" key="6">
    <source>
        <dbReference type="SAM" id="SignalP"/>
    </source>
</evidence>
<accession>A0A7I7YSB8</accession>
<dbReference type="InterPro" id="IPR002701">
    <property type="entry name" value="CM_II_prokaryot"/>
</dbReference>
<proteinExistence type="predicted"/>
<dbReference type="Pfam" id="PF01817">
    <property type="entry name" value="CM_2"/>
    <property type="match status" value="1"/>
</dbReference>
<feature type="chain" id="PRO_5039049762" description="Chorismate mutase" evidence="6">
    <location>
        <begin position="20"/>
        <end position="183"/>
    </location>
</feature>
<evidence type="ECO:0000256" key="5">
    <source>
        <dbReference type="PIRNR" id="PIRNR026640"/>
    </source>
</evidence>
<feature type="domain" description="Chorismate mutase" evidence="7">
    <location>
        <begin position="8"/>
        <end position="101"/>
    </location>
</feature>
<dbReference type="Gene3D" id="1.20.59.10">
    <property type="entry name" value="Chorismate mutase"/>
    <property type="match status" value="1"/>
</dbReference>
<protein>
    <recommendedName>
        <fullName evidence="2 5">Chorismate mutase</fullName>
        <ecNumber evidence="2 5">5.4.99.5</ecNumber>
    </recommendedName>
</protein>
<dbReference type="PANTHER" id="PTHR38041:SF2">
    <property type="entry name" value="SECRETED CHORISMATE MUTASE"/>
    <property type="match status" value="1"/>
</dbReference>
<dbReference type="NCBIfam" id="NF006741">
    <property type="entry name" value="PRK09269.1"/>
    <property type="match status" value="1"/>
</dbReference>
<dbReference type="InterPro" id="IPR008240">
    <property type="entry name" value="Chorismate_mutase_periplasmic"/>
</dbReference>
<evidence type="ECO:0000256" key="1">
    <source>
        <dbReference type="ARBA" id="ARBA00004817"/>
    </source>
</evidence>
<dbReference type="InterPro" id="IPR036979">
    <property type="entry name" value="CM_dom_sf"/>
</dbReference>
<comment type="function">
    <text evidence="5">Catalyzes the Claisen rearrangement of chorismate to prephenate.</text>
</comment>
<gene>
    <name evidence="8" type="ORF">MPRM_13250</name>
</gene>
<dbReference type="InterPro" id="IPR036263">
    <property type="entry name" value="Chorismate_II_sf"/>
</dbReference>
<dbReference type="EC" id="5.4.99.5" evidence="2 5"/>
<dbReference type="GO" id="GO:0009697">
    <property type="term" value="P:salicylic acid biosynthetic process"/>
    <property type="evidence" value="ECO:0007669"/>
    <property type="project" value="TreeGrafter"/>
</dbReference>
<dbReference type="AlphaFoldDB" id="A0A7I7YSB8"/>
<dbReference type="UniPathway" id="UPA00120">
    <property type="reaction ID" value="UER00203"/>
</dbReference>
<organism evidence="8 9">
    <name type="scientific">Mycobacterium parmense</name>
    <dbReference type="NCBI Taxonomy" id="185642"/>
    <lineage>
        <taxon>Bacteria</taxon>
        <taxon>Bacillati</taxon>
        <taxon>Actinomycetota</taxon>
        <taxon>Actinomycetes</taxon>
        <taxon>Mycobacteriales</taxon>
        <taxon>Mycobacteriaceae</taxon>
        <taxon>Mycobacterium</taxon>
        <taxon>Mycobacterium simiae complex</taxon>
    </lineage>
</organism>
<dbReference type="SUPFAM" id="SSF48600">
    <property type="entry name" value="Chorismate mutase II"/>
    <property type="match status" value="1"/>
</dbReference>
<dbReference type="NCBIfam" id="TIGR01806">
    <property type="entry name" value="CM_mono2"/>
    <property type="match status" value="1"/>
</dbReference>
<feature type="signal peptide" evidence="6">
    <location>
        <begin position="1"/>
        <end position="19"/>
    </location>
</feature>
<dbReference type="PANTHER" id="PTHR38041">
    <property type="entry name" value="CHORISMATE MUTASE"/>
    <property type="match status" value="1"/>
</dbReference>
<evidence type="ECO:0000256" key="3">
    <source>
        <dbReference type="ARBA" id="ARBA00022729"/>
    </source>
</evidence>
<evidence type="ECO:0000259" key="7">
    <source>
        <dbReference type="PROSITE" id="PS51168"/>
    </source>
</evidence>
<evidence type="ECO:0000256" key="4">
    <source>
        <dbReference type="ARBA" id="ARBA00023235"/>
    </source>
</evidence>